<sequence length="186" mass="19785">MSVLSVAALQPAALPQTERCVLRTETPHDGGAGRGTIGGASGVGVGRDPVFSAVGLGRGEKGGVFILDAGTVSRGVADSASTACTGRTVSVNLFGLRGNPPSGGVVTGSWKEDNALILGLDRRRTSRVEEPPPPTTKPPTRRRRRCRDTYERTFVQSRAFSAHYKNAHHSFAVRIQRKDTHSLRAI</sequence>
<evidence type="ECO:0000313" key="2">
    <source>
        <dbReference type="Proteomes" id="UP000250078"/>
    </source>
</evidence>
<name>A0ACC8EP59_9PEZI</name>
<protein>
    <submittedName>
        <fullName evidence="1">Uncharacterized protein</fullName>
    </submittedName>
</protein>
<proteinExistence type="predicted"/>
<keyword evidence="2" id="KW-1185">Reference proteome</keyword>
<reference evidence="1 2" key="1">
    <citation type="journal article" date="2016" name="Nat. Commun.">
        <title>Ectomycorrhizal ecology is imprinted in the genome of the dominant symbiotic fungus Cenococcum geophilum.</title>
        <authorList>
            <consortium name="DOE Joint Genome Institute"/>
            <person name="Peter M."/>
            <person name="Kohler A."/>
            <person name="Ohm R.A."/>
            <person name="Kuo A."/>
            <person name="Krutzmann J."/>
            <person name="Morin E."/>
            <person name="Arend M."/>
            <person name="Barry K.W."/>
            <person name="Binder M."/>
            <person name="Choi C."/>
            <person name="Clum A."/>
            <person name="Copeland A."/>
            <person name="Grisel N."/>
            <person name="Haridas S."/>
            <person name="Kipfer T."/>
            <person name="LaButti K."/>
            <person name="Lindquist E."/>
            <person name="Lipzen A."/>
            <person name="Maire R."/>
            <person name="Meier B."/>
            <person name="Mihaltcheva S."/>
            <person name="Molinier V."/>
            <person name="Murat C."/>
            <person name="Poggeler S."/>
            <person name="Quandt C.A."/>
            <person name="Sperisen C."/>
            <person name="Tritt A."/>
            <person name="Tisserant E."/>
            <person name="Crous P.W."/>
            <person name="Henrissat B."/>
            <person name="Nehls U."/>
            <person name="Egli S."/>
            <person name="Spatafora J.W."/>
            <person name="Grigoriev I.V."/>
            <person name="Martin F.M."/>
        </authorList>
    </citation>
    <scope>NUCLEOTIDE SEQUENCE [LARGE SCALE GENOMIC DNA]</scope>
    <source>
        <strain evidence="1 2">1.58</strain>
    </source>
</reference>
<gene>
    <name evidence="1" type="ORF">K441DRAFT_357513</name>
</gene>
<dbReference type="EMBL" id="KV748262">
    <property type="protein sequence ID" value="OCK87348.1"/>
    <property type="molecule type" value="Genomic_DNA"/>
</dbReference>
<accession>A0ACC8EP59</accession>
<dbReference type="Proteomes" id="UP000250078">
    <property type="component" value="Unassembled WGS sequence"/>
</dbReference>
<evidence type="ECO:0000313" key="1">
    <source>
        <dbReference type="EMBL" id="OCK87348.1"/>
    </source>
</evidence>
<organism evidence="1 2">
    <name type="scientific">Cenococcum geophilum 1.58</name>
    <dbReference type="NCBI Taxonomy" id="794803"/>
    <lineage>
        <taxon>Eukaryota</taxon>
        <taxon>Fungi</taxon>
        <taxon>Dikarya</taxon>
        <taxon>Ascomycota</taxon>
        <taxon>Pezizomycotina</taxon>
        <taxon>Dothideomycetes</taxon>
        <taxon>Pleosporomycetidae</taxon>
        <taxon>Gloniales</taxon>
        <taxon>Gloniaceae</taxon>
        <taxon>Cenococcum</taxon>
    </lineage>
</organism>